<keyword evidence="1 9" id="KW-0808">Transferase</keyword>
<comment type="subcellular location">
    <subcellularLocation>
        <location evidence="9">Cytoplasm</location>
    </subcellularLocation>
</comment>
<evidence type="ECO:0000256" key="5">
    <source>
        <dbReference type="ARBA" id="ARBA00022840"/>
    </source>
</evidence>
<dbReference type="RefSeq" id="WP_015184460.1">
    <property type="nucleotide sequence ID" value="NC_019738.1"/>
</dbReference>
<evidence type="ECO:0000313" key="12">
    <source>
        <dbReference type="Proteomes" id="UP000010471"/>
    </source>
</evidence>
<comment type="pathway">
    <text evidence="9">Carbohydrate metabolism; D-ribose degradation; D-ribose 5-phosphate from beta-D-ribopyranose: step 2/2.</text>
</comment>
<dbReference type="PANTHER" id="PTHR10584:SF166">
    <property type="entry name" value="RIBOKINASE"/>
    <property type="match status" value="1"/>
</dbReference>
<feature type="binding site" evidence="9">
    <location>
        <position position="288"/>
    </location>
    <ligand>
        <name>K(+)</name>
        <dbReference type="ChEBI" id="CHEBI:29103"/>
    </ligand>
</feature>
<keyword evidence="9" id="KW-0963">Cytoplasm</keyword>
<feature type="binding site" evidence="9">
    <location>
        <begin position="13"/>
        <end position="15"/>
    </location>
    <ligand>
        <name>substrate</name>
    </ligand>
</feature>
<comment type="subunit">
    <text evidence="9">Homodimer.</text>
</comment>
<feature type="binding site" evidence="9">
    <location>
        <position position="291"/>
    </location>
    <ligand>
        <name>K(+)</name>
        <dbReference type="ChEBI" id="CHEBI:29103"/>
    </ligand>
</feature>
<dbReference type="HAMAP" id="MF_01987">
    <property type="entry name" value="Ribokinase"/>
    <property type="match status" value="1"/>
</dbReference>
<sequence>MSQGVVISLGSINADFQVRVDRQPDLSKGVLLAHDFVRLGGGKAANVAYLASRLGISTRLIGHVGDDDLKEQALRSLREIDIDLQYVQAVAGQSTAVSMIAVPPDGKKGVLLAGNANYQWSEEDVEMVSAAIESAPSGSVLVVDYEITPFIANHGISAAHERGIPVILDPSPVKYVDQSLFSQISYIVPDAQEAKQLTGIAIDSVDHAVEAGRYLVEQGVKNAFVKLKDGGCVLVNSEQVVHIPPTPVDVVDATGAGDAFAGGLAVAVVEGKSLLDAACLATAASHAAVTQYGSQPAYPTRTQLDALFEQIVNHAHVL</sequence>
<dbReference type="OrthoDB" id="9775849at2"/>
<gene>
    <name evidence="9" type="primary">rbsK</name>
    <name evidence="11" type="ORF">Mic7113_4651</name>
</gene>
<evidence type="ECO:0000313" key="11">
    <source>
        <dbReference type="EMBL" id="AFZ20325.1"/>
    </source>
</evidence>
<evidence type="ECO:0000259" key="10">
    <source>
        <dbReference type="Pfam" id="PF00294"/>
    </source>
</evidence>
<dbReference type="AlphaFoldDB" id="K9WIT3"/>
<feature type="binding site" evidence="9">
    <location>
        <position position="258"/>
    </location>
    <ligand>
        <name>substrate</name>
    </ligand>
</feature>
<dbReference type="KEGG" id="mic:Mic7113_4651"/>
<comment type="activity regulation">
    <text evidence="9">Activated by a monovalent cation that binds near, but not in, the active site. The most likely occupant of the site in vivo is potassium. Ion binding induces a conformational change that may alter substrate affinity.</text>
</comment>
<dbReference type="GO" id="GO:0005829">
    <property type="term" value="C:cytosol"/>
    <property type="evidence" value="ECO:0007669"/>
    <property type="project" value="TreeGrafter"/>
</dbReference>
<dbReference type="UniPathway" id="UPA00916">
    <property type="reaction ID" value="UER00889"/>
</dbReference>
<feature type="domain" description="Carbohydrate kinase PfkB" evidence="10">
    <location>
        <begin position="6"/>
        <end position="300"/>
    </location>
</feature>
<evidence type="ECO:0000256" key="3">
    <source>
        <dbReference type="ARBA" id="ARBA00022741"/>
    </source>
</evidence>
<dbReference type="GO" id="GO:0005524">
    <property type="term" value="F:ATP binding"/>
    <property type="evidence" value="ECO:0007669"/>
    <property type="project" value="UniProtKB-UniRule"/>
</dbReference>
<dbReference type="PANTHER" id="PTHR10584">
    <property type="entry name" value="SUGAR KINASE"/>
    <property type="match status" value="1"/>
</dbReference>
<dbReference type="GO" id="GO:0004747">
    <property type="term" value="F:ribokinase activity"/>
    <property type="evidence" value="ECO:0007669"/>
    <property type="project" value="UniProtKB-UniRule"/>
</dbReference>
<dbReference type="EMBL" id="CP003630">
    <property type="protein sequence ID" value="AFZ20325.1"/>
    <property type="molecule type" value="Genomic_DNA"/>
</dbReference>
<dbReference type="InterPro" id="IPR002139">
    <property type="entry name" value="Ribo/fructo_kinase"/>
</dbReference>
<feature type="binding site" evidence="9">
    <location>
        <position position="252"/>
    </location>
    <ligand>
        <name>K(+)</name>
        <dbReference type="ChEBI" id="CHEBI:29103"/>
    </ligand>
</feature>
<evidence type="ECO:0000256" key="7">
    <source>
        <dbReference type="ARBA" id="ARBA00022958"/>
    </source>
</evidence>
<dbReference type="GO" id="GO:0046872">
    <property type="term" value="F:metal ion binding"/>
    <property type="evidence" value="ECO:0007669"/>
    <property type="project" value="UniProtKB-KW"/>
</dbReference>
<evidence type="ECO:0000256" key="2">
    <source>
        <dbReference type="ARBA" id="ARBA00022723"/>
    </source>
</evidence>
<dbReference type="PRINTS" id="PR00990">
    <property type="entry name" value="RIBOKINASE"/>
</dbReference>
<feature type="binding site" evidence="9">
    <location>
        <position position="293"/>
    </location>
    <ligand>
        <name>K(+)</name>
        <dbReference type="ChEBI" id="CHEBI:29103"/>
    </ligand>
</feature>
<comment type="function">
    <text evidence="9">Catalyzes the phosphorylation of ribose at O-5 in a reaction requiring ATP and magnesium. The resulting D-ribose-5-phosphate can then be used either for sythesis of nucleotides, histidine, and tryptophan, or as a component of the pentose phosphate pathway.</text>
</comment>
<keyword evidence="3 9" id="KW-0547">Nucleotide-binding</keyword>
<feature type="active site" description="Proton acceptor" evidence="9">
    <location>
        <position position="258"/>
    </location>
</feature>
<accession>K9WIT3</accession>
<dbReference type="SUPFAM" id="SSF53613">
    <property type="entry name" value="Ribokinase-like"/>
    <property type="match status" value="1"/>
</dbReference>
<feature type="binding site" evidence="9">
    <location>
        <position position="254"/>
    </location>
    <ligand>
        <name>K(+)</name>
        <dbReference type="ChEBI" id="CHEBI:29103"/>
    </ligand>
</feature>
<dbReference type="HOGENOM" id="CLU_027634_2_0_3"/>
<dbReference type="CDD" id="cd01174">
    <property type="entry name" value="ribokinase"/>
    <property type="match status" value="1"/>
</dbReference>
<keyword evidence="4 9" id="KW-0418">Kinase</keyword>
<dbReference type="InterPro" id="IPR011877">
    <property type="entry name" value="Ribokinase"/>
</dbReference>
<dbReference type="EC" id="2.7.1.15" evidence="9"/>
<dbReference type="Gene3D" id="3.40.1190.20">
    <property type="match status" value="1"/>
</dbReference>
<dbReference type="Pfam" id="PF00294">
    <property type="entry name" value="PfkB"/>
    <property type="match status" value="1"/>
</dbReference>
<keyword evidence="8 9" id="KW-0119">Carbohydrate metabolism</keyword>
<proteinExistence type="inferred from homology"/>
<dbReference type="Proteomes" id="UP000010471">
    <property type="component" value="Chromosome"/>
</dbReference>
<dbReference type="InterPro" id="IPR011611">
    <property type="entry name" value="PfkB_dom"/>
</dbReference>
<protein>
    <recommendedName>
        <fullName evidence="9">Ribokinase</fullName>
        <shortName evidence="9">RK</shortName>
        <ecNumber evidence="9">2.7.1.15</ecNumber>
    </recommendedName>
</protein>
<reference evidence="11 12" key="1">
    <citation type="submission" date="2012-06" db="EMBL/GenBank/DDBJ databases">
        <title>Finished chromosome of genome of Microcoleus sp. PCC 7113.</title>
        <authorList>
            <consortium name="US DOE Joint Genome Institute"/>
            <person name="Gugger M."/>
            <person name="Coursin T."/>
            <person name="Rippka R."/>
            <person name="Tandeau De Marsac N."/>
            <person name="Huntemann M."/>
            <person name="Wei C.-L."/>
            <person name="Han J."/>
            <person name="Detter J.C."/>
            <person name="Han C."/>
            <person name="Tapia R."/>
            <person name="Chen A."/>
            <person name="Kyrpides N."/>
            <person name="Mavromatis K."/>
            <person name="Markowitz V."/>
            <person name="Szeto E."/>
            <person name="Ivanova N."/>
            <person name="Pagani I."/>
            <person name="Pati A."/>
            <person name="Goodwin L."/>
            <person name="Nordberg H.P."/>
            <person name="Cantor M.N."/>
            <person name="Hua S.X."/>
            <person name="Woyke T."/>
            <person name="Kerfeld C.A."/>
        </authorList>
    </citation>
    <scope>NUCLEOTIDE SEQUENCE [LARGE SCALE GENOMIC DNA]</scope>
    <source>
        <strain evidence="11 12">PCC 7113</strain>
    </source>
</reference>
<comment type="caution">
    <text evidence="9">Lacks conserved residue(s) required for the propagation of feature annotation.</text>
</comment>
<evidence type="ECO:0000256" key="4">
    <source>
        <dbReference type="ARBA" id="ARBA00022777"/>
    </source>
</evidence>
<feature type="binding site" evidence="9">
    <location>
        <begin position="257"/>
        <end position="258"/>
    </location>
    <ligand>
        <name>ATP</name>
        <dbReference type="ChEBI" id="CHEBI:30616"/>
    </ligand>
</feature>
<keyword evidence="6 9" id="KW-0460">Magnesium</keyword>
<evidence type="ECO:0000256" key="6">
    <source>
        <dbReference type="ARBA" id="ARBA00022842"/>
    </source>
</evidence>
<keyword evidence="2 9" id="KW-0479">Metal-binding</keyword>
<keyword evidence="5 9" id="KW-0067">ATP-binding</keyword>
<evidence type="ECO:0000256" key="9">
    <source>
        <dbReference type="HAMAP-Rule" id="MF_01987"/>
    </source>
</evidence>
<comment type="similarity">
    <text evidence="9">Belongs to the carbohydrate kinase PfkB family. Ribokinase subfamily.</text>
</comment>
<keyword evidence="7 9" id="KW-0630">Potassium</keyword>
<dbReference type="STRING" id="1173027.Mic7113_4651"/>
<name>K9WIT3_9CYAN</name>
<dbReference type="InterPro" id="IPR029056">
    <property type="entry name" value="Ribokinase-like"/>
</dbReference>
<feature type="binding site" evidence="9">
    <location>
        <position position="146"/>
    </location>
    <ligand>
        <name>substrate</name>
    </ligand>
</feature>
<keyword evidence="12" id="KW-1185">Reference proteome</keyword>
<dbReference type="eggNOG" id="COG0524">
    <property type="taxonomic scope" value="Bacteria"/>
</dbReference>
<feature type="binding site" evidence="9">
    <location>
        <begin position="42"/>
        <end position="46"/>
    </location>
    <ligand>
        <name>substrate</name>
    </ligand>
</feature>
<dbReference type="GO" id="GO:0019303">
    <property type="term" value="P:D-ribose catabolic process"/>
    <property type="evidence" value="ECO:0007669"/>
    <property type="project" value="UniProtKB-UniRule"/>
</dbReference>
<organism evidence="11 12">
    <name type="scientific">Allocoleopsis franciscana PCC 7113</name>
    <dbReference type="NCBI Taxonomy" id="1173027"/>
    <lineage>
        <taxon>Bacteria</taxon>
        <taxon>Bacillati</taxon>
        <taxon>Cyanobacteriota</taxon>
        <taxon>Cyanophyceae</taxon>
        <taxon>Coleofasciculales</taxon>
        <taxon>Coleofasciculaceae</taxon>
        <taxon>Allocoleopsis</taxon>
        <taxon>Allocoleopsis franciscana</taxon>
    </lineage>
</organism>
<evidence type="ECO:0000256" key="8">
    <source>
        <dbReference type="ARBA" id="ARBA00023277"/>
    </source>
</evidence>
<evidence type="ECO:0000256" key="1">
    <source>
        <dbReference type="ARBA" id="ARBA00022679"/>
    </source>
</evidence>
<comment type="catalytic activity">
    <reaction evidence="9">
        <text>D-ribose + ATP = D-ribose 5-phosphate + ADP + H(+)</text>
        <dbReference type="Rhea" id="RHEA:13697"/>
        <dbReference type="ChEBI" id="CHEBI:15378"/>
        <dbReference type="ChEBI" id="CHEBI:30616"/>
        <dbReference type="ChEBI" id="CHEBI:47013"/>
        <dbReference type="ChEBI" id="CHEBI:78346"/>
        <dbReference type="ChEBI" id="CHEBI:456216"/>
        <dbReference type="EC" id="2.7.1.15"/>
    </reaction>
</comment>
<comment type="cofactor">
    <cofactor evidence="9">
        <name>Mg(2+)</name>
        <dbReference type="ChEBI" id="CHEBI:18420"/>
    </cofactor>
    <text evidence="9">Requires a divalent cation, most likely magnesium in vivo, as an electrophilic catalyst to aid phosphoryl group transfer. It is the chelate of the metal and the nucleotide that is the actual substrate.</text>
</comment>